<feature type="compositionally biased region" description="Acidic residues" evidence="1">
    <location>
        <begin position="108"/>
        <end position="125"/>
    </location>
</feature>
<protein>
    <submittedName>
        <fullName evidence="2">F-box-like domain-containing</fullName>
    </submittedName>
</protein>
<name>A0A8H4JPL5_9HYPO</name>
<organism evidence="2 3">
    <name type="scientific">Fusarium albosuccineum</name>
    <dbReference type="NCBI Taxonomy" id="1237068"/>
    <lineage>
        <taxon>Eukaryota</taxon>
        <taxon>Fungi</taxon>
        <taxon>Dikarya</taxon>
        <taxon>Ascomycota</taxon>
        <taxon>Pezizomycotina</taxon>
        <taxon>Sordariomycetes</taxon>
        <taxon>Hypocreomycetidae</taxon>
        <taxon>Hypocreales</taxon>
        <taxon>Nectriaceae</taxon>
        <taxon>Fusarium</taxon>
        <taxon>Fusarium decemcellulare species complex</taxon>
    </lineage>
</organism>
<evidence type="ECO:0000313" key="3">
    <source>
        <dbReference type="Proteomes" id="UP000554235"/>
    </source>
</evidence>
<comment type="caution">
    <text evidence="2">The sequence shown here is derived from an EMBL/GenBank/DDBJ whole genome shotgun (WGS) entry which is preliminary data.</text>
</comment>
<proteinExistence type="predicted"/>
<dbReference type="Proteomes" id="UP000554235">
    <property type="component" value="Unassembled WGS sequence"/>
</dbReference>
<dbReference type="AlphaFoldDB" id="A0A8H4JPL5"/>
<evidence type="ECO:0000256" key="1">
    <source>
        <dbReference type="SAM" id="MobiDB-lite"/>
    </source>
</evidence>
<keyword evidence="3" id="KW-1185">Reference proteome</keyword>
<feature type="non-terminal residue" evidence="2">
    <location>
        <position position="143"/>
    </location>
</feature>
<gene>
    <name evidence="2" type="ORF">FALBO_17465</name>
</gene>
<sequence>MDPPRQQPGITLPVDIILLIIESLVPKNTQPILPASNPVTKTLVAFTRVCKATYPVASRLLWNFCLYIDSPDRATQFLRFLSSAPALPRARPWQAYDSASLFLAPYKEEDEEDDYDDYDDSDESDFVDRPGPQGVPAISSPPS</sequence>
<reference evidence="2 3" key="1">
    <citation type="submission" date="2020-01" db="EMBL/GenBank/DDBJ databases">
        <title>Identification and distribution of gene clusters putatively required for synthesis of sphingolipid metabolism inhibitors in phylogenetically diverse species of the filamentous fungus Fusarium.</title>
        <authorList>
            <person name="Kim H.-S."/>
            <person name="Busman M."/>
            <person name="Brown D.W."/>
            <person name="Divon H."/>
            <person name="Uhlig S."/>
            <person name="Proctor R.H."/>
        </authorList>
    </citation>
    <scope>NUCLEOTIDE SEQUENCE [LARGE SCALE GENOMIC DNA]</scope>
    <source>
        <strain evidence="2 3">NRRL 20459</strain>
    </source>
</reference>
<dbReference type="EMBL" id="JAADYS010004172">
    <property type="protein sequence ID" value="KAF4435162.1"/>
    <property type="molecule type" value="Genomic_DNA"/>
</dbReference>
<evidence type="ECO:0000313" key="2">
    <source>
        <dbReference type="EMBL" id="KAF4435162.1"/>
    </source>
</evidence>
<accession>A0A8H4JPL5</accession>
<feature type="region of interest" description="Disordered" evidence="1">
    <location>
        <begin position="107"/>
        <end position="143"/>
    </location>
</feature>
<dbReference type="OrthoDB" id="6365676at2759"/>